<dbReference type="PROSITE" id="PS50222">
    <property type="entry name" value="EF_HAND_2"/>
    <property type="match status" value="3"/>
</dbReference>
<keyword evidence="1" id="KW-0677">Repeat</keyword>
<evidence type="ECO:0000313" key="5">
    <source>
        <dbReference type="Proteomes" id="UP001189122"/>
    </source>
</evidence>
<keyword evidence="5" id="KW-1185">Reference proteome</keyword>
<gene>
    <name evidence="4" type="ORF">SI7747_11014783</name>
</gene>
<dbReference type="InterPro" id="IPR011992">
    <property type="entry name" value="EF-hand-dom_pair"/>
</dbReference>
<dbReference type="InterPro" id="IPR018247">
    <property type="entry name" value="EF_Hand_1_Ca_BS"/>
</dbReference>
<dbReference type="EMBL" id="LR743598">
    <property type="protein sequence ID" value="CAA2629145.1"/>
    <property type="molecule type" value="Genomic_DNA"/>
</dbReference>
<evidence type="ECO:0000256" key="1">
    <source>
        <dbReference type="ARBA" id="ARBA00022737"/>
    </source>
</evidence>
<sequence length="185" mass="19822">MAASGAATSFPRPLKWLSRLSLPRRRHLNPSPTVSSPVNGIAAAVGCGGNCGFSEAFRRFDANGDGKISGEELLSFLLSAGEDVGVKDVEKLVGEFDSDGDGFIDYVDFVRLVSDGGEVDGDLRAVFEMFVAEKGGGFITPKGLRRVLRRLGETASHEECAAMIRAFDGDGDGVLNYDEFCKMMM</sequence>
<evidence type="ECO:0000256" key="2">
    <source>
        <dbReference type="ARBA" id="ARBA00022837"/>
    </source>
</evidence>
<dbReference type="FunFam" id="1.10.238.10:FF:000001">
    <property type="entry name" value="Calmodulin 1"/>
    <property type="match status" value="1"/>
</dbReference>
<dbReference type="SMART" id="SM00054">
    <property type="entry name" value="EFh"/>
    <property type="match status" value="3"/>
</dbReference>
<dbReference type="AlphaFoldDB" id="A0A7I8JE58"/>
<accession>A0A7I8JE58</accession>
<dbReference type="SUPFAM" id="SSF47473">
    <property type="entry name" value="EF-hand"/>
    <property type="match status" value="1"/>
</dbReference>
<dbReference type="Pfam" id="PF13499">
    <property type="entry name" value="EF-hand_7"/>
    <property type="match status" value="2"/>
</dbReference>
<dbReference type="PANTHER" id="PTHR23050">
    <property type="entry name" value="CALCIUM BINDING PROTEIN"/>
    <property type="match status" value="1"/>
</dbReference>
<dbReference type="GO" id="GO:0005509">
    <property type="term" value="F:calcium ion binding"/>
    <property type="evidence" value="ECO:0007669"/>
    <property type="project" value="InterPro"/>
</dbReference>
<dbReference type="PROSITE" id="PS00018">
    <property type="entry name" value="EF_HAND_1"/>
    <property type="match status" value="3"/>
</dbReference>
<protein>
    <recommendedName>
        <fullName evidence="3">EF-hand domain-containing protein</fullName>
    </recommendedName>
</protein>
<keyword evidence="2" id="KW-0106">Calcium</keyword>
<dbReference type="Proteomes" id="UP001189122">
    <property type="component" value="Unassembled WGS sequence"/>
</dbReference>
<dbReference type="Gene3D" id="1.10.238.10">
    <property type="entry name" value="EF-hand"/>
    <property type="match status" value="2"/>
</dbReference>
<evidence type="ECO:0000259" key="3">
    <source>
        <dbReference type="PROSITE" id="PS50222"/>
    </source>
</evidence>
<dbReference type="CDD" id="cd00051">
    <property type="entry name" value="EFh"/>
    <property type="match status" value="2"/>
</dbReference>
<feature type="domain" description="EF-hand" evidence="3">
    <location>
        <begin position="55"/>
        <end position="83"/>
    </location>
</feature>
<feature type="domain" description="EF-hand" evidence="3">
    <location>
        <begin position="155"/>
        <end position="185"/>
    </location>
</feature>
<name>A0A7I8JE58_SPIIN</name>
<dbReference type="InterPro" id="IPR050145">
    <property type="entry name" value="Centrin_CML-like"/>
</dbReference>
<dbReference type="InterPro" id="IPR002048">
    <property type="entry name" value="EF_hand_dom"/>
</dbReference>
<dbReference type="EMBL" id="CACRZD030000011">
    <property type="protein sequence ID" value="CAA6668389.1"/>
    <property type="molecule type" value="Genomic_DNA"/>
</dbReference>
<organism evidence="4">
    <name type="scientific">Spirodela intermedia</name>
    <name type="common">Intermediate duckweed</name>
    <dbReference type="NCBI Taxonomy" id="51605"/>
    <lineage>
        <taxon>Eukaryota</taxon>
        <taxon>Viridiplantae</taxon>
        <taxon>Streptophyta</taxon>
        <taxon>Embryophyta</taxon>
        <taxon>Tracheophyta</taxon>
        <taxon>Spermatophyta</taxon>
        <taxon>Magnoliopsida</taxon>
        <taxon>Liliopsida</taxon>
        <taxon>Araceae</taxon>
        <taxon>Lemnoideae</taxon>
        <taxon>Spirodela</taxon>
    </lineage>
</organism>
<evidence type="ECO:0000313" key="4">
    <source>
        <dbReference type="EMBL" id="CAA2629145.1"/>
    </source>
</evidence>
<proteinExistence type="predicted"/>
<reference evidence="4 5" key="1">
    <citation type="submission" date="2019-12" db="EMBL/GenBank/DDBJ databases">
        <authorList>
            <person name="Scholz U."/>
            <person name="Mascher M."/>
            <person name="Fiebig A."/>
        </authorList>
    </citation>
    <scope>NUCLEOTIDE SEQUENCE</scope>
</reference>
<feature type="domain" description="EF-hand" evidence="3">
    <location>
        <begin position="84"/>
        <end position="119"/>
    </location>
</feature>